<dbReference type="PANTHER" id="PTHR21716">
    <property type="entry name" value="TRANSMEMBRANE PROTEIN"/>
    <property type="match status" value="1"/>
</dbReference>
<feature type="transmembrane region" description="Helical" evidence="6">
    <location>
        <begin position="220"/>
        <end position="250"/>
    </location>
</feature>
<organism evidence="7 8">
    <name type="scientific">Maribellus comscasis</name>
    <dbReference type="NCBI Taxonomy" id="2681766"/>
    <lineage>
        <taxon>Bacteria</taxon>
        <taxon>Pseudomonadati</taxon>
        <taxon>Bacteroidota</taxon>
        <taxon>Bacteroidia</taxon>
        <taxon>Marinilabiliales</taxon>
        <taxon>Prolixibacteraceae</taxon>
        <taxon>Maribellus</taxon>
    </lineage>
</organism>
<feature type="transmembrane region" description="Helical" evidence="6">
    <location>
        <begin position="296"/>
        <end position="321"/>
    </location>
</feature>
<reference evidence="7 8" key="1">
    <citation type="submission" date="2019-11" db="EMBL/GenBank/DDBJ databases">
        <authorList>
            <person name="Zheng R.K."/>
            <person name="Sun C.M."/>
        </authorList>
    </citation>
    <scope>NUCLEOTIDE SEQUENCE [LARGE SCALE GENOMIC DNA]</scope>
    <source>
        <strain evidence="7 8">WC007</strain>
    </source>
</reference>
<dbReference type="Proteomes" id="UP000428260">
    <property type="component" value="Chromosome"/>
</dbReference>
<evidence type="ECO:0000256" key="2">
    <source>
        <dbReference type="ARBA" id="ARBA00009773"/>
    </source>
</evidence>
<keyword evidence="8" id="KW-1185">Reference proteome</keyword>
<dbReference type="PANTHER" id="PTHR21716:SF64">
    <property type="entry name" value="AI-2 TRANSPORT PROTEIN TQSA"/>
    <property type="match status" value="1"/>
</dbReference>
<evidence type="ECO:0000256" key="5">
    <source>
        <dbReference type="ARBA" id="ARBA00023136"/>
    </source>
</evidence>
<comment type="similarity">
    <text evidence="2">Belongs to the autoinducer-2 exporter (AI-2E) (TC 2.A.86) family.</text>
</comment>
<dbReference type="KEGG" id="mcos:GM418_05120"/>
<keyword evidence="4 6" id="KW-1133">Transmembrane helix</keyword>
<dbReference type="InterPro" id="IPR002549">
    <property type="entry name" value="AI-2E-like"/>
</dbReference>
<gene>
    <name evidence="7" type="ORF">GM418_05120</name>
</gene>
<feature type="transmembrane region" description="Helical" evidence="6">
    <location>
        <begin position="133"/>
        <end position="156"/>
    </location>
</feature>
<feature type="transmembrane region" description="Helical" evidence="6">
    <location>
        <begin position="59"/>
        <end position="82"/>
    </location>
</feature>
<sequence>METSKKIYIFLIVITVVVVLIYAQSIIIPFILAILFWFMIRVIKKILSKVKFIRRWPKWILTLISSILLLSFLVFAVEMISANIQHISKTLPVYEKNVNKITQSINEQFDVDLMTMLNDFAKDLNFGDILSKIFSALTGVFGDAFTVLLYLVFLLLEEPIFPKKVKAMYPDKKRYDQVNEMIDKIDHSIGNYIALKTLVSLLTGFLSYFVLLLIGIDAPLFWAFLIFILNFIPTIGSLIATIFPAIFAILQFGEFTPGLLVLAIVGAIQLIVGNLVEPRVMGNTLNISPLVVFLTLSLWGVMWGVIGMLLSVPITVILIIIMSEFPGTRPFAILLSQKGNIKIPADPK</sequence>
<evidence type="ECO:0000313" key="8">
    <source>
        <dbReference type="Proteomes" id="UP000428260"/>
    </source>
</evidence>
<dbReference type="Pfam" id="PF01594">
    <property type="entry name" value="AI-2E_transport"/>
    <property type="match status" value="1"/>
</dbReference>
<name>A0A6I6JSD2_9BACT</name>
<evidence type="ECO:0000256" key="6">
    <source>
        <dbReference type="SAM" id="Phobius"/>
    </source>
</evidence>
<evidence type="ECO:0000256" key="3">
    <source>
        <dbReference type="ARBA" id="ARBA00022692"/>
    </source>
</evidence>
<dbReference type="AlphaFoldDB" id="A0A6I6JSD2"/>
<feature type="transmembrane region" description="Helical" evidence="6">
    <location>
        <begin position="257"/>
        <end position="276"/>
    </location>
</feature>
<comment type="subcellular location">
    <subcellularLocation>
        <location evidence="1">Membrane</location>
        <topology evidence="1">Multi-pass membrane protein</topology>
    </subcellularLocation>
</comment>
<evidence type="ECO:0000256" key="1">
    <source>
        <dbReference type="ARBA" id="ARBA00004141"/>
    </source>
</evidence>
<protein>
    <submittedName>
        <fullName evidence="7">AI-2E family transporter</fullName>
    </submittedName>
</protein>
<dbReference type="RefSeq" id="WP_158863817.1">
    <property type="nucleotide sequence ID" value="NZ_CP046401.1"/>
</dbReference>
<dbReference type="EMBL" id="CP046401">
    <property type="protein sequence ID" value="QGY43062.1"/>
    <property type="molecule type" value="Genomic_DNA"/>
</dbReference>
<dbReference type="GO" id="GO:0016020">
    <property type="term" value="C:membrane"/>
    <property type="evidence" value="ECO:0007669"/>
    <property type="project" value="UniProtKB-SubCell"/>
</dbReference>
<feature type="transmembrane region" description="Helical" evidence="6">
    <location>
        <begin position="6"/>
        <end position="38"/>
    </location>
</feature>
<evidence type="ECO:0000313" key="7">
    <source>
        <dbReference type="EMBL" id="QGY43062.1"/>
    </source>
</evidence>
<keyword evidence="3 6" id="KW-0812">Transmembrane</keyword>
<accession>A0A6I6JSD2</accession>
<proteinExistence type="inferred from homology"/>
<dbReference type="GO" id="GO:0055085">
    <property type="term" value="P:transmembrane transport"/>
    <property type="evidence" value="ECO:0007669"/>
    <property type="project" value="TreeGrafter"/>
</dbReference>
<keyword evidence="5 6" id="KW-0472">Membrane</keyword>
<evidence type="ECO:0000256" key="4">
    <source>
        <dbReference type="ARBA" id="ARBA00022989"/>
    </source>
</evidence>
<feature type="transmembrane region" description="Helical" evidence="6">
    <location>
        <begin position="193"/>
        <end position="214"/>
    </location>
</feature>